<dbReference type="Proteomes" id="UP000248616">
    <property type="component" value="Unassembled WGS sequence"/>
</dbReference>
<protein>
    <recommendedName>
        <fullName evidence="2">PD-(D/E)XK endonuclease-like domain-containing protein</fullName>
    </recommendedName>
</protein>
<feature type="domain" description="PD-(D/E)XK endonuclease-like" evidence="2">
    <location>
        <begin position="632"/>
        <end position="874"/>
    </location>
</feature>
<dbReference type="InterPro" id="IPR038726">
    <property type="entry name" value="PDDEXK_AddAB-type"/>
</dbReference>
<feature type="region of interest" description="Disordered" evidence="1">
    <location>
        <begin position="1"/>
        <end position="54"/>
    </location>
</feature>
<dbReference type="EMBL" id="MZXV01000050">
    <property type="protein sequence ID" value="PZV36437.1"/>
    <property type="molecule type" value="Genomic_DNA"/>
</dbReference>
<evidence type="ECO:0000313" key="3">
    <source>
        <dbReference type="EMBL" id="PZV36437.1"/>
    </source>
</evidence>
<name>A0A2W7C0J6_9HYPH</name>
<comment type="caution">
    <text evidence="3">The sequence shown here is derived from an EMBL/GenBank/DDBJ whole genome shotgun (WGS) entry which is preliminary data.</text>
</comment>
<evidence type="ECO:0000313" key="4">
    <source>
        <dbReference type="Proteomes" id="UP000248616"/>
    </source>
</evidence>
<reference evidence="4" key="1">
    <citation type="submission" date="2017-03" db="EMBL/GenBank/DDBJ databases">
        <authorList>
            <person name="Safronova V.I."/>
            <person name="Sazanova A.L."/>
            <person name="Chirak E.R."/>
        </authorList>
    </citation>
    <scope>NUCLEOTIDE SEQUENCE [LARGE SCALE GENOMIC DNA]</scope>
    <source>
        <strain evidence="4">Ach-343</strain>
    </source>
</reference>
<dbReference type="Pfam" id="PF12705">
    <property type="entry name" value="PDDEXK_1"/>
    <property type="match status" value="1"/>
</dbReference>
<evidence type="ECO:0000259" key="2">
    <source>
        <dbReference type="Pfam" id="PF12705"/>
    </source>
</evidence>
<organism evidence="3 4">
    <name type="scientific">Mesorhizobium kowhaii</name>
    <dbReference type="NCBI Taxonomy" id="1300272"/>
    <lineage>
        <taxon>Bacteria</taxon>
        <taxon>Pseudomonadati</taxon>
        <taxon>Pseudomonadota</taxon>
        <taxon>Alphaproteobacteria</taxon>
        <taxon>Hyphomicrobiales</taxon>
        <taxon>Phyllobacteriaceae</taxon>
        <taxon>Mesorhizobium</taxon>
    </lineage>
</organism>
<accession>A0A2W7C0J6</accession>
<keyword evidence="4" id="KW-1185">Reference proteome</keyword>
<dbReference type="OrthoDB" id="7282479at2"/>
<sequence>MSQELFLTPTKRPPASGQHERVEGSTLGRSPDGPKLRPGSFEAHRGRTNVLDSATNASMTGGTILRSVLVQGRLAFAMRRAAAARGRELGLQIMTPPLLAARLAGGLLHPASRESIEIGIRAALDQPDLLEDLAPIRDLPGVTRAVLRTLRNVWRAGFDLRSEPYAEQPRVKDLARIEDVVRFHLRPGECLLPELCDLARAAVQLAPRLIGPLRIEGPHAIDPLWRPLINDLRAAIEIEWDAPASCDTTWFRSTPRHAVAQNGNRRSVSCADPYHEALEAMRWARELLSSGRARASDIAIATTAPIAWDDYMLAHAASSGLPICFVHGRPALSTRDGQRCAALADALQGGLSQARVRRLLSLLANQGTTLDGLPEGGLPVPSEASLSTAADWERALQPYPETASIVLPVLKLIETGTQAAEEVGKLLLRGRSRRIWDETLRAAPASALMFSLEAVRVADDRDPAEAIAWCSADQLAAAPRRFAWLVGLTTSGWPRRSGLDPILPGYIIPCGLVDPDPIEDVDRRCLDNVLASAEEIVLSHGRLTSEGKRAGPSVLMPTVADVDILHRDRAASHALTEADRLLARPLDRTSDRIVSSAMAASHNRSLRALTPHDGLVANEHPLLSALLLKPQSPTSLSRLLRDPLAYVWYYGLGWRDLVHKERGLTLPADDLGRLVHELLRRTVDHLELEPGFTVAAPHEIEEALAIASTHVIKSWPLTTNVPPPVLWTNTVRQAAEMSLAGLTFETFTEAGTRSWTELPFGGEVRDGDTAVPPPWDPALPVVLPGSDIRIRGNIDRLDLRDLAAAVRVTDYKTGKRPKAADQVNVDRGAELQRVLYSLACRQLLPNTTPLVARLIYLRPPVVASPLKNPDHFIDLVSAWVKLARSVLQSGVVYPGIATMPERFGRIAQPAEPDYLERKSNAIREAAGRELAAYWGTK</sequence>
<proteinExistence type="predicted"/>
<evidence type="ECO:0000256" key="1">
    <source>
        <dbReference type="SAM" id="MobiDB-lite"/>
    </source>
</evidence>
<gene>
    <name evidence="3" type="ORF">B5V02_21910</name>
</gene>
<dbReference type="InterPro" id="IPR027417">
    <property type="entry name" value="P-loop_NTPase"/>
</dbReference>
<dbReference type="AlphaFoldDB" id="A0A2W7C0J6"/>
<dbReference type="SUPFAM" id="SSF52540">
    <property type="entry name" value="P-loop containing nucleoside triphosphate hydrolases"/>
    <property type="match status" value="1"/>
</dbReference>